<dbReference type="SUPFAM" id="SSF53850">
    <property type="entry name" value="Periplasmic binding protein-like II"/>
    <property type="match status" value="1"/>
</dbReference>
<evidence type="ECO:0000256" key="3">
    <source>
        <dbReference type="ARBA" id="ARBA00022729"/>
    </source>
</evidence>
<evidence type="ECO:0000256" key="5">
    <source>
        <dbReference type="ARBA" id="ARBA00023139"/>
    </source>
</evidence>
<evidence type="ECO:0000256" key="2">
    <source>
        <dbReference type="ARBA" id="ARBA00008973"/>
    </source>
</evidence>
<proteinExistence type="inferred from homology"/>
<organism evidence="7 8">
    <name type="scientific">Nicoliella lavandulae</name>
    <dbReference type="NCBI Taxonomy" id="3082954"/>
    <lineage>
        <taxon>Bacteria</taxon>
        <taxon>Bacillati</taxon>
        <taxon>Bacillota</taxon>
        <taxon>Bacilli</taxon>
        <taxon>Lactobacillales</taxon>
        <taxon>Lactobacillaceae</taxon>
        <taxon>Nicoliella</taxon>
    </lineage>
</organism>
<keyword evidence="6" id="KW-0449">Lipoprotein</keyword>
<dbReference type="Proteomes" id="UP001370590">
    <property type="component" value="Unassembled WGS sequence"/>
</dbReference>
<dbReference type="Gene3D" id="3.40.190.10">
    <property type="entry name" value="Periplasmic binding protein-like II"/>
    <property type="match status" value="2"/>
</dbReference>
<dbReference type="PROSITE" id="PS51257">
    <property type="entry name" value="PROKAR_LIPOPROTEIN"/>
    <property type="match status" value="1"/>
</dbReference>
<reference evidence="7 8" key="1">
    <citation type="submission" date="2023-10" db="EMBL/GenBank/DDBJ databases">
        <title>Nicoliella lavandulae sp. nov. isolated from Lavandula angustifolia flowers.</title>
        <authorList>
            <person name="Alcantara C."/>
            <person name="Zuniga M."/>
            <person name="Landete J.M."/>
            <person name="Monedero V."/>
        </authorList>
    </citation>
    <scope>NUCLEOTIDE SEQUENCE [LARGE SCALE GENOMIC DNA]</scope>
    <source>
        <strain evidence="7 8">Es01</strain>
    </source>
</reference>
<dbReference type="PANTHER" id="PTHR30429">
    <property type="entry name" value="D-METHIONINE-BINDING LIPOPROTEIN METQ"/>
    <property type="match status" value="1"/>
</dbReference>
<evidence type="ECO:0000256" key="6">
    <source>
        <dbReference type="ARBA" id="ARBA00023288"/>
    </source>
</evidence>
<dbReference type="Pfam" id="PF03180">
    <property type="entry name" value="Lipoprotein_9"/>
    <property type="match status" value="1"/>
</dbReference>
<keyword evidence="5" id="KW-0564">Palmitate</keyword>
<keyword evidence="4" id="KW-0472">Membrane</keyword>
<keyword evidence="3" id="KW-0732">Signal</keyword>
<dbReference type="EMBL" id="JAWMWH010000001">
    <property type="protein sequence ID" value="MEJ6399944.1"/>
    <property type="molecule type" value="Genomic_DNA"/>
</dbReference>
<sequence>MKLVKTMKRASVLISFLVLFILLTACGKQPTVIKMGVVDTDIKIWQPTVKRLKKEGIELVITPFNSYGQPNGSLFHNEIDMNAFQTKAFLKDWNHENQGKLVAIGDTYVAPMRIYSSHIKSLKQLKRGDSIALPNDDTNKARALKLLQAAGVIKLNHAKTPKVSDIVKNRHKFRYFTVDASVVVRDMSDSTIAVVNDNFAMAEHLNPAKALYSESTNQIPNQYTNVIVVNKQHRHNQLYRKVVKAFQTHKNQKYIETISNHSDQVKW</sequence>
<accession>A0ABU8SJ95</accession>
<evidence type="ECO:0000313" key="8">
    <source>
        <dbReference type="Proteomes" id="UP001370590"/>
    </source>
</evidence>
<evidence type="ECO:0000313" key="7">
    <source>
        <dbReference type="EMBL" id="MEJ6399944.1"/>
    </source>
</evidence>
<evidence type="ECO:0000256" key="1">
    <source>
        <dbReference type="ARBA" id="ARBA00004635"/>
    </source>
</evidence>
<protein>
    <submittedName>
        <fullName evidence="7">MetQ/NlpA family ABC transporter substrate-binding protein</fullName>
    </submittedName>
</protein>
<comment type="caution">
    <text evidence="7">The sequence shown here is derived from an EMBL/GenBank/DDBJ whole genome shotgun (WGS) entry which is preliminary data.</text>
</comment>
<comment type="similarity">
    <text evidence="2">Belongs to the NlpA lipoprotein family.</text>
</comment>
<comment type="subcellular location">
    <subcellularLocation>
        <location evidence="1">Membrane</location>
        <topology evidence="1">Lipid-anchor</topology>
    </subcellularLocation>
</comment>
<dbReference type="InterPro" id="IPR004872">
    <property type="entry name" value="Lipoprotein_NlpA"/>
</dbReference>
<gene>
    <name evidence="7" type="ORF">R4146_01945</name>
</gene>
<name>A0ABU8SJ95_9LACO</name>
<evidence type="ECO:0000256" key="4">
    <source>
        <dbReference type="ARBA" id="ARBA00023136"/>
    </source>
</evidence>
<keyword evidence="8" id="KW-1185">Reference proteome</keyword>
<dbReference type="PANTHER" id="PTHR30429:SF1">
    <property type="entry name" value="D-METHIONINE-BINDING LIPOPROTEIN METQ-RELATED"/>
    <property type="match status" value="1"/>
</dbReference>
<dbReference type="RefSeq" id="WP_339959774.1">
    <property type="nucleotide sequence ID" value="NZ_JAWMWH010000001.1"/>
</dbReference>